<evidence type="ECO:0000313" key="4">
    <source>
        <dbReference type="Proteomes" id="UP000009872"/>
    </source>
</evidence>
<feature type="domain" description="YhcG N-terminal" evidence="2">
    <location>
        <begin position="16"/>
        <end position="150"/>
    </location>
</feature>
<dbReference type="InterPro" id="IPR009362">
    <property type="entry name" value="YhcG_C"/>
</dbReference>
<dbReference type="InterPro" id="IPR041527">
    <property type="entry name" value="YhcG_N"/>
</dbReference>
<feature type="domain" description="YhcG PDDEXK nuclease" evidence="1">
    <location>
        <begin position="206"/>
        <end position="270"/>
    </location>
</feature>
<dbReference type="AlphaFoldDB" id="K9EP75"/>
<dbReference type="Pfam" id="PF17761">
    <property type="entry name" value="DUF1016_N"/>
    <property type="match status" value="1"/>
</dbReference>
<evidence type="ECO:0000259" key="1">
    <source>
        <dbReference type="Pfam" id="PF06250"/>
    </source>
</evidence>
<name>K9EP75_9BACE</name>
<dbReference type="InterPro" id="IPR053148">
    <property type="entry name" value="PD-DEXK-like_domain"/>
</dbReference>
<dbReference type="eggNOG" id="COG4804">
    <property type="taxonomic scope" value="Bacteria"/>
</dbReference>
<gene>
    <name evidence="3" type="ORF">HMPREF9447_02388</name>
</gene>
<dbReference type="Proteomes" id="UP000009872">
    <property type="component" value="Unassembled WGS sequence"/>
</dbReference>
<dbReference type="Pfam" id="PF06250">
    <property type="entry name" value="YhcG_C"/>
    <property type="match status" value="1"/>
</dbReference>
<dbReference type="PANTHER" id="PTHR30547">
    <property type="entry name" value="UNCHARACTERIZED PROTEIN YHCG-RELATED"/>
    <property type="match status" value="1"/>
</dbReference>
<evidence type="ECO:0000259" key="2">
    <source>
        <dbReference type="Pfam" id="PF17761"/>
    </source>
</evidence>
<dbReference type="PATRIC" id="fig|742727.4.peg.2430"/>
<keyword evidence="4" id="KW-1185">Reference proteome</keyword>
<protein>
    <recommendedName>
        <fullName evidence="5">YhcG N-terminal domain-containing protein</fullName>
    </recommendedName>
</protein>
<proteinExistence type="predicted"/>
<reference evidence="3 4" key="1">
    <citation type="submission" date="2012-09" db="EMBL/GenBank/DDBJ databases">
        <title>The Genome Sequence of Bacteroides oleiciplenus YIT 12058.</title>
        <authorList>
            <consortium name="The Broad Institute Genome Sequencing Platform"/>
            <person name="Earl A."/>
            <person name="Ward D."/>
            <person name="Feldgarden M."/>
            <person name="Gevers D."/>
            <person name="Morotomi M."/>
            <person name="Walker B."/>
            <person name="Young S.K."/>
            <person name="Zeng Q."/>
            <person name="Gargeya S."/>
            <person name="Fitzgerald M."/>
            <person name="Haas B."/>
            <person name="Abouelleil A."/>
            <person name="Alvarado L."/>
            <person name="Arachchi H.M."/>
            <person name="Berlin A.M."/>
            <person name="Chapman S.B."/>
            <person name="Goldberg J."/>
            <person name="Griggs A."/>
            <person name="Gujja S."/>
            <person name="Hansen M."/>
            <person name="Howarth C."/>
            <person name="Imamovic A."/>
            <person name="Larimer J."/>
            <person name="McCowen C."/>
            <person name="Montmayeur A."/>
            <person name="Murphy C."/>
            <person name="Neiman D."/>
            <person name="Pearson M."/>
            <person name="Priest M."/>
            <person name="Roberts A."/>
            <person name="Saif S."/>
            <person name="Shea T."/>
            <person name="Sisk P."/>
            <person name="Sykes S."/>
            <person name="Wortman J."/>
            <person name="Nusbaum C."/>
            <person name="Birren B."/>
        </authorList>
    </citation>
    <scope>NUCLEOTIDE SEQUENCE [LARGE SCALE GENOMIC DNA]</scope>
    <source>
        <strain evidence="3 4">YIT 12058</strain>
    </source>
</reference>
<dbReference type="RefSeq" id="WP_009129947.1">
    <property type="nucleotide sequence ID" value="NZ_JH992941.1"/>
</dbReference>
<sequence>MKTELDELLRSDFLSEVKGIIRQARTNAVRSVDFCRVQMYWSLGKRILEEEQDGKERADYGTYLLKKLSRELVPEFGSGFSYRQLAFCRQFYKTYPIVNALRSQFNWTQYRLLIQIDNLDKREYYELEAMNNCWTARELERQINSGLYERLLLSNDKEAVLSVARKERIPETPLEIIKDPMILEFLGLKREASYYEKDIEQALITHLQMYVNYYDREEKLPEENPTIGILLCANKNDTVVRYSLPKDNSTILASKYQIYLPSEEQLVKELKRELIERSLIENDRQGDIK</sequence>
<dbReference type="EMBL" id="ADLF01000009">
    <property type="protein sequence ID" value="EKU90970.1"/>
    <property type="molecule type" value="Genomic_DNA"/>
</dbReference>
<dbReference type="OrthoDB" id="9801263at2"/>
<comment type="caution">
    <text evidence="3">The sequence shown here is derived from an EMBL/GenBank/DDBJ whole genome shotgun (WGS) entry which is preliminary data.</text>
</comment>
<dbReference type="HOGENOM" id="CLU_046640_1_1_10"/>
<dbReference type="STRING" id="742727.HMPREF9447_02388"/>
<dbReference type="PANTHER" id="PTHR30547:SF5">
    <property type="entry name" value="NUCLEASE YHCG-RELATED"/>
    <property type="match status" value="1"/>
</dbReference>
<accession>K9EP75</accession>
<organism evidence="3 4">
    <name type="scientific">Bacteroides oleiciplenus YIT 12058</name>
    <dbReference type="NCBI Taxonomy" id="742727"/>
    <lineage>
        <taxon>Bacteria</taxon>
        <taxon>Pseudomonadati</taxon>
        <taxon>Bacteroidota</taxon>
        <taxon>Bacteroidia</taxon>
        <taxon>Bacteroidales</taxon>
        <taxon>Bacteroidaceae</taxon>
        <taxon>Bacteroides</taxon>
    </lineage>
</organism>
<evidence type="ECO:0008006" key="5">
    <source>
        <dbReference type="Google" id="ProtNLM"/>
    </source>
</evidence>
<evidence type="ECO:0000313" key="3">
    <source>
        <dbReference type="EMBL" id="EKU90970.1"/>
    </source>
</evidence>